<dbReference type="EMBL" id="DWWS01000045">
    <property type="protein sequence ID" value="HJC24570.1"/>
    <property type="molecule type" value="Genomic_DNA"/>
</dbReference>
<gene>
    <name evidence="2" type="ORF">H9761_12795</name>
</gene>
<proteinExistence type="predicted"/>
<feature type="transmembrane region" description="Helical" evidence="1">
    <location>
        <begin position="21"/>
        <end position="43"/>
    </location>
</feature>
<keyword evidence="1" id="KW-0472">Membrane</keyword>
<name>A0A9D2SRC9_9FIRM</name>
<feature type="transmembrane region" description="Helical" evidence="1">
    <location>
        <begin position="146"/>
        <end position="174"/>
    </location>
</feature>
<evidence type="ECO:0000313" key="2">
    <source>
        <dbReference type="EMBL" id="HJC24570.1"/>
    </source>
</evidence>
<feature type="transmembrane region" description="Helical" evidence="1">
    <location>
        <begin position="63"/>
        <end position="83"/>
    </location>
</feature>
<reference evidence="2" key="2">
    <citation type="submission" date="2021-04" db="EMBL/GenBank/DDBJ databases">
        <authorList>
            <person name="Gilroy R."/>
        </authorList>
    </citation>
    <scope>NUCLEOTIDE SEQUENCE</scope>
    <source>
        <strain evidence="2">USAMLcec2-132</strain>
    </source>
</reference>
<comment type="caution">
    <text evidence="2">The sequence shown here is derived from an EMBL/GenBank/DDBJ whole genome shotgun (WGS) entry which is preliminary data.</text>
</comment>
<accession>A0A9D2SRC9</accession>
<protein>
    <submittedName>
        <fullName evidence="2">ABC-2 family transporter protein</fullName>
    </submittedName>
</protein>
<dbReference type="InterPro" id="IPR010390">
    <property type="entry name" value="ABC-2_transporter-like"/>
</dbReference>
<keyword evidence="1" id="KW-1133">Transmembrane helix</keyword>
<sequence>MDFIRLYGFYVKTFFKARAEYRVSFFLGLFANFITYFLIYVSFWIITNELEGIAGWKFEDMTILYGISLLTYAVAGTLLWYTVYNLSGMIVKGTLDVLLTRPMGIVKQLICYRFGDTFLAQILVTLLFLGLALYQEKEILTGGKVLYLFLILISGVCLQMAGMLFIGAISFWTLKSEEIGEIFYYKLRSLTQYPLSIFPGIVQITLTFVFPWAFINYYPSLLLLNKAEGIFERICGYAAPVVGGAALFLALKFFRYGLRHYSGAGS</sequence>
<dbReference type="Pfam" id="PF06182">
    <property type="entry name" value="ABC2_membrane_6"/>
    <property type="match status" value="1"/>
</dbReference>
<evidence type="ECO:0000313" key="3">
    <source>
        <dbReference type="Proteomes" id="UP000823891"/>
    </source>
</evidence>
<feature type="transmembrane region" description="Helical" evidence="1">
    <location>
        <begin position="110"/>
        <end position="134"/>
    </location>
</feature>
<evidence type="ECO:0000256" key="1">
    <source>
        <dbReference type="SAM" id="Phobius"/>
    </source>
</evidence>
<dbReference type="Proteomes" id="UP000823891">
    <property type="component" value="Unassembled WGS sequence"/>
</dbReference>
<feature type="transmembrane region" description="Helical" evidence="1">
    <location>
        <begin position="195"/>
        <end position="218"/>
    </location>
</feature>
<dbReference type="PANTHER" id="PTHR36833">
    <property type="entry name" value="SLR0610 PROTEIN-RELATED"/>
    <property type="match status" value="1"/>
</dbReference>
<feature type="transmembrane region" description="Helical" evidence="1">
    <location>
        <begin position="230"/>
        <end position="251"/>
    </location>
</feature>
<reference evidence="2" key="1">
    <citation type="journal article" date="2021" name="PeerJ">
        <title>Extensive microbial diversity within the chicken gut microbiome revealed by metagenomics and culture.</title>
        <authorList>
            <person name="Gilroy R."/>
            <person name="Ravi A."/>
            <person name="Getino M."/>
            <person name="Pursley I."/>
            <person name="Horton D.L."/>
            <person name="Alikhan N.F."/>
            <person name="Baker D."/>
            <person name="Gharbi K."/>
            <person name="Hall N."/>
            <person name="Watson M."/>
            <person name="Adriaenssens E.M."/>
            <person name="Foster-Nyarko E."/>
            <person name="Jarju S."/>
            <person name="Secka A."/>
            <person name="Antonio M."/>
            <person name="Oren A."/>
            <person name="Chaudhuri R.R."/>
            <person name="La Ragione R."/>
            <person name="Hildebrand F."/>
            <person name="Pallen M.J."/>
        </authorList>
    </citation>
    <scope>NUCLEOTIDE SEQUENCE</scope>
    <source>
        <strain evidence="2">USAMLcec2-132</strain>
    </source>
</reference>
<dbReference type="PANTHER" id="PTHR36833:SF1">
    <property type="entry name" value="INTEGRAL MEMBRANE TRANSPORT PROTEIN"/>
    <property type="match status" value="1"/>
</dbReference>
<organism evidence="2 3">
    <name type="scientific">Candidatus Eisenbergiella merdavium</name>
    <dbReference type="NCBI Taxonomy" id="2838551"/>
    <lineage>
        <taxon>Bacteria</taxon>
        <taxon>Bacillati</taxon>
        <taxon>Bacillota</taxon>
        <taxon>Clostridia</taxon>
        <taxon>Lachnospirales</taxon>
        <taxon>Lachnospiraceae</taxon>
        <taxon>Eisenbergiella</taxon>
    </lineage>
</organism>
<keyword evidence="1" id="KW-0812">Transmembrane</keyword>
<dbReference type="AlphaFoldDB" id="A0A9D2SRC9"/>